<feature type="transmembrane region" description="Helical" evidence="6">
    <location>
        <begin position="139"/>
        <end position="157"/>
    </location>
</feature>
<proteinExistence type="predicted"/>
<keyword evidence="4 6" id="KW-1133">Transmembrane helix</keyword>
<dbReference type="NCBIfam" id="TIGR00374">
    <property type="entry name" value="flippase-like domain"/>
    <property type="match status" value="1"/>
</dbReference>
<dbReference type="EMBL" id="CABIKM010000030">
    <property type="protein sequence ID" value="VUZ85682.1"/>
    <property type="molecule type" value="Genomic_DNA"/>
</dbReference>
<feature type="transmembrane region" description="Helical" evidence="6">
    <location>
        <begin position="225"/>
        <end position="246"/>
    </location>
</feature>
<dbReference type="PANTHER" id="PTHR40277">
    <property type="entry name" value="BLL5419 PROTEIN"/>
    <property type="match status" value="1"/>
</dbReference>
<evidence type="ECO:0000256" key="3">
    <source>
        <dbReference type="ARBA" id="ARBA00022692"/>
    </source>
</evidence>
<keyword evidence="8" id="KW-1185">Reference proteome</keyword>
<feature type="transmembrane region" description="Helical" evidence="6">
    <location>
        <begin position="258"/>
        <end position="281"/>
    </location>
</feature>
<gene>
    <name evidence="7" type="ORF">MELA_02067</name>
</gene>
<evidence type="ECO:0000313" key="7">
    <source>
        <dbReference type="EMBL" id="VUZ85682.1"/>
    </source>
</evidence>
<sequence length="333" mass="36762">MKLRLKETMVSATHRSMAKAWQFGLKLTVSIALLALLLSRTDLHAIGALFRSLHIPIFFGSILLYLVAQLLSTIRWNCLLQAEKIHLPFWRLILLYYEGMFFNLMLPTAIGGDLIRGYQVSRLTKRREASMASILVERLSGFVALAIIACIAIVPAYARVSDPLIVWLTAGSAAGMVALIASLLSDRLQALFFRLLHGVGLGRFHDTVHRLYEAVQQYWTHRSTLLLALGLSLVLQSLVITIFYLISLALNLSVPFGYFFLFVPLMSVVSMLPISIAGLGLREGSAVYLFTKVGLDAAGALSLSLLWFAVTALCSGLGGIVFLVGHSQHRMDR</sequence>
<name>A0A564ZLZ8_9BACT</name>
<feature type="transmembrane region" description="Helical" evidence="6">
    <location>
        <begin position="95"/>
        <end position="119"/>
    </location>
</feature>
<keyword evidence="5 6" id="KW-0472">Membrane</keyword>
<feature type="transmembrane region" description="Helical" evidence="6">
    <location>
        <begin position="164"/>
        <end position="184"/>
    </location>
</feature>
<comment type="subcellular location">
    <subcellularLocation>
        <location evidence="1">Cell membrane</location>
        <topology evidence="1">Multi-pass membrane protein</topology>
    </subcellularLocation>
</comment>
<evidence type="ECO:0000256" key="6">
    <source>
        <dbReference type="SAM" id="Phobius"/>
    </source>
</evidence>
<evidence type="ECO:0000256" key="5">
    <source>
        <dbReference type="ARBA" id="ARBA00023136"/>
    </source>
</evidence>
<dbReference type="InterPro" id="IPR022791">
    <property type="entry name" value="L-PG_synthase/AglD"/>
</dbReference>
<reference evidence="7 8" key="1">
    <citation type="submission" date="2019-07" db="EMBL/GenBank/DDBJ databases">
        <authorList>
            <person name="Cremers G."/>
        </authorList>
    </citation>
    <scope>NUCLEOTIDE SEQUENCE [LARGE SCALE GENOMIC DNA]</scope>
</reference>
<accession>A0A564ZLZ8</accession>
<evidence type="ECO:0000256" key="1">
    <source>
        <dbReference type="ARBA" id="ARBA00004651"/>
    </source>
</evidence>
<keyword evidence="2" id="KW-1003">Cell membrane</keyword>
<organism evidence="7 8">
    <name type="scientific">Candidatus Methylomirabilis lanthanidiphila</name>
    <dbReference type="NCBI Taxonomy" id="2211376"/>
    <lineage>
        <taxon>Bacteria</taxon>
        <taxon>Candidatus Methylomirabilota</taxon>
        <taxon>Candidatus Methylomirabilia</taxon>
        <taxon>Candidatus Methylomirabilales</taxon>
        <taxon>Candidatus Methylomirabilaceae</taxon>
        <taxon>Candidatus Methylomirabilis</taxon>
    </lineage>
</organism>
<dbReference type="Pfam" id="PF03706">
    <property type="entry name" value="LPG_synthase_TM"/>
    <property type="match status" value="1"/>
</dbReference>
<dbReference type="AlphaFoldDB" id="A0A564ZLZ8"/>
<dbReference type="PANTHER" id="PTHR40277:SF1">
    <property type="entry name" value="BLL5419 PROTEIN"/>
    <property type="match status" value="1"/>
</dbReference>
<evidence type="ECO:0000256" key="2">
    <source>
        <dbReference type="ARBA" id="ARBA00022475"/>
    </source>
</evidence>
<feature type="transmembrane region" description="Helical" evidence="6">
    <location>
        <begin position="55"/>
        <end position="74"/>
    </location>
</feature>
<dbReference type="Proteomes" id="UP000334340">
    <property type="component" value="Unassembled WGS sequence"/>
</dbReference>
<protein>
    <submittedName>
        <fullName evidence="7">Membrane protein</fullName>
    </submittedName>
</protein>
<keyword evidence="3 6" id="KW-0812">Transmembrane</keyword>
<feature type="transmembrane region" description="Helical" evidence="6">
    <location>
        <begin position="301"/>
        <end position="324"/>
    </location>
</feature>
<dbReference type="GO" id="GO:0005886">
    <property type="term" value="C:plasma membrane"/>
    <property type="evidence" value="ECO:0007669"/>
    <property type="project" value="UniProtKB-SubCell"/>
</dbReference>
<evidence type="ECO:0000313" key="8">
    <source>
        <dbReference type="Proteomes" id="UP000334340"/>
    </source>
</evidence>
<evidence type="ECO:0000256" key="4">
    <source>
        <dbReference type="ARBA" id="ARBA00022989"/>
    </source>
</evidence>